<evidence type="ECO:0000256" key="1">
    <source>
        <dbReference type="ARBA" id="ARBA00023125"/>
    </source>
</evidence>
<dbReference type="HAMAP" id="MF_01875">
    <property type="entry name" value="Prokaryotic_Ku"/>
    <property type="match status" value="1"/>
</dbReference>
<dbReference type="GO" id="GO:0006303">
    <property type="term" value="P:double-strand break repair via nonhomologous end joining"/>
    <property type="evidence" value="ECO:0007669"/>
    <property type="project" value="UniProtKB-UniRule"/>
</dbReference>
<feature type="chain" id="PRO_5043391951" description="Non-homologous end joining protein Ku" evidence="4">
    <location>
        <begin position="22"/>
        <end position="298"/>
    </location>
</feature>
<evidence type="ECO:0000313" key="6">
    <source>
        <dbReference type="EMBL" id="XBO37824.1"/>
    </source>
</evidence>
<sequence length="298" mass="33007">MAPRANWKGYLKLSLVSCAVALYPASSSSSRVSFNTLNRQTGNKVKRIYVDPDTGEEVPGEDQVKGYAVAKNAYVLVEDDEFDAVKIESTHTVDIEKFVPRSEIDPRYMDAPYYIAPDDRVAQEAFAVIREAMRDSGMVALARVVIARRERILMIEPWDKGLLGTVLRYRYEVRDAAAYFEDIPDLAIPAEMKDLAHVIVDRKAGHWDPAEFEDRYETAVVEMLRSKQAGAPAVEAAAAPRPQNVVNLMDALRKSLETERAAVAEARPKPIAASKSRATTKEKAPAPAKAKGSARKRG</sequence>
<dbReference type="InterPro" id="IPR016194">
    <property type="entry name" value="SPOC-like_C_dom_sf"/>
</dbReference>
<dbReference type="GO" id="GO:0003690">
    <property type="term" value="F:double-stranded DNA binding"/>
    <property type="evidence" value="ECO:0007669"/>
    <property type="project" value="UniProtKB-UniRule"/>
</dbReference>
<name>A0AAU7JCT4_9HYPH</name>
<dbReference type="GO" id="GO:0006310">
    <property type="term" value="P:DNA recombination"/>
    <property type="evidence" value="ECO:0007669"/>
    <property type="project" value="UniProtKB-KW"/>
</dbReference>
<gene>
    <name evidence="2" type="primary">ku</name>
    <name evidence="6" type="ORF">ABEG18_19175</name>
</gene>
<protein>
    <recommendedName>
        <fullName evidence="2">Non-homologous end joining protein Ku</fullName>
    </recommendedName>
</protein>
<dbReference type="CDD" id="cd00789">
    <property type="entry name" value="KU_like"/>
    <property type="match status" value="1"/>
</dbReference>
<organism evidence="6">
    <name type="scientific">Alsobacter sp. KACC 23698</name>
    <dbReference type="NCBI Taxonomy" id="3149229"/>
    <lineage>
        <taxon>Bacteria</taxon>
        <taxon>Pseudomonadati</taxon>
        <taxon>Pseudomonadota</taxon>
        <taxon>Alphaproteobacteria</taxon>
        <taxon>Hyphomicrobiales</taxon>
        <taxon>Alsobacteraceae</taxon>
        <taxon>Alsobacter</taxon>
    </lineage>
</organism>
<dbReference type="RefSeq" id="WP_406854652.1">
    <property type="nucleotide sequence ID" value="NZ_CP157484.1"/>
</dbReference>
<dbReference type="PANTHER" id="PTHR41251">
    <property type="entry name" value="NON-HOMOLOGOUS END JOINING PROTEIN KU"/>
    <property type="match status" value="1"/>
</dbReference>
<dbReference type="AlphaFoldDB" id="A0AAU7JCT4"/>
<proteinExistence type="inferred from homology"/>
<dbReference type="NCBIfam" id="TIGR02772">
    <property type="entry name" value="Ku_bact"/>
    <property type="match status" value="1"/>
</dbReference>
<dbReference type="PIRSF" id="PIRSF006493">
    <property type="entry name" value="Prok_Ku"/>
    <property type="match status" value="1"/>
</dbReference>
<evidence type="ECO:0000256" key="2">
    <source>
        <dbReference type="HAMAP-Rule" id="MF_01875"/>
    </source>
</evidence>
<reference evidence="6" key="1">
    <citation type="submission" date="2024-05" db="EMBL/GenBank/DDBJ databases">
        <authorList>
            <person name="Kim S."/>
            <person name="Heo J."/>
            <person name="Choi H."/>
            <person name="Choi Y."/>
            <person name="Kwon S.-W."/>
            <person name="Kim Y."/>
        </authorList>
    </citation>
    <scope>NUCLEOTIDE SEQUENCE</scope>
    <source>
        <strain evidence="6">KACC 23698</strain>
    </source>
</reference>
<feature type="signal peptide" evidence="4">
    <location>
        <begin position="1"/>
        <end position="21"/>
    </location>
</feature>
<dbReference type="Pfam" id="PF02735">
    <property type="entry name" value="Ku"/>
    <property type="match status" value="1"/>
</dbReference>
<comment type="subunit">
    <text evidence="2">Homodimer. Interacts with LigD.</text>
</comment>
<evidence type="ECO:0000256" key="3">
    <source>
        <dbReference type="SAM" id="MobiDB-lite"/>
    </source>
</evidence>
<feature type="region of interest" description="Disordered" evidence="3">
    <location>
        <begin position="260"/>
        <end position="298"/>
    </location>
</feature>
<accession>A0AAU7JCT4</accession>
<dbReference type="SUPFAM" id="SSF100939">
    <property type="entry name" value="SPOC domain-like"/>
    <property type="match status" value="1"/>
</dbReference>
<dbReference type="SMART" id="SM00559">
    <property type="entry name" value="Ku78"/>
    <property type="match status" value="1"/>
</dbReference>
<keyword evidence="1 2" id="KW-0238">DNA-binding</keyword>
<keyword evidence="4" id="KW-0732">Signal</keyword>
<dbReference type="InterPro" id="IPR009187">
    <property type="entry name" value="Prok_Ku"/>
</dbReference>
<dbReference type="EMBL" id="CP157484">
    <property type="protein sequence ID" value="XBO37824.1"/>
    <property type="molecule type" value="Genomic_DNA"/>
</dbReference>
<evidence type="ECO:0000259" key="5">
    <source>
        <dbReference type="SMART" id="SM00559"/>
    </source>
</evidence>
<feature type="domain" description="Ku" evidence="5">
    <location>
        <begin position="55"/>
        <end position="185"/>
    </location>
</feature>
<keyword evidence="2" id="KW-0233">DNA recombination</keyword>
<dbReference type="InterPro" id="IPR006164">
    <property type="entry name" value="DNA_bd_Ku70/Ku80"/>
</dbReference>
<comment type="function">
    <text evidence="2">With LigD forms a non-homologous end joining (NHEJ) DNA repair enzyme, which repairs dsDNA breaks with reduced fidelity. Binds linear dsDNA with 5'- and 3'- overhangs but not closed circular dsDNA nor ssDNA. Recruits and stimulates the ligase activity of LigD.</text>
</comment>
<dbReference type="Gene3D" id="2.40.290.10">
    <property type="match status" value="1"/>
</dbReference>
<keyword evidence="2" id="KW-0234">DNA repair</keyword>
<dbReference type="PANTHER" id="PTHR41251:SF1">
    <property type="entry name" value="NON-HOMOLOGOUS END JOINING PROTEIN KU"/>
    <property type="match status" value="1"/>
</dbReference>
<keyword evidence="2" id="KW-0227">DNA damage</keyword>
<evidence type="ECO:0000256" key="4">
    <source>
        <dbReference type="SAM" id="SignalP"/>
    </source>
</evidence>
<comment type="similarity">
    <text evidence="2">Belongs to the prokaryotic Ku family.</text>
</comment>